<reference evidence="2 3" key="1">
    <citation type="journal article" date="2019" name="Emerg. Microbes Infect.">
        <title>Comprehensive subspecies identification of 175 nontuberculous mycobacteria species based on 7547 genomic profiles.</title>
        <authorList>
            <person name="Matsumoto Y."/>
            <person name="Kinjo T."/>
            <person name="Motooka D."/>
            <person name="Nabeya D."/>
            <person name="Jung N."/>
            <person name="Uechi K."/>
            <person name="Horii T."/>
            <person name="Iida T."/>
            <person name="Fujita J."/>
            <person name="Nakamura S."/>
        </authorList>
    </citation>
    <scope>NUCLEOTIDE SEQUENCE [LARGE SCALE GENOMIC DNA]</scope>
    <source>
        <strain evidence="2 3">JCM 12375</strain>
    </source>
</reference>
<sequence>MEAGHIVGMAVINAIESLTDWVRMRRGGYTADAHVLAGPTHRAFPADCTGACTRKYKDGNGIEFGSHAPCHESRKTRHSKSGGGGI</sequence>
<dbReference type="EMBL" id="AP022567">
    <property type="protein sequence ID" value="BBX33670.1"/>
    <property type="molecule type" value="Genomic_DNA"/>
</dbReference>
<organism evidence="2 3">
    <name type="scientific">Mycolicibacterium mageritense</name>
    <name type="common">Mycobacterium mageritense</name>
    <dbReference type="NCBI Taxonomy" id="53462"/>
    <lineage>
        <taxon>Bacteria</taxon>
        <taxon>Bacillati</taxon>
        <taxon>Actinomycetota</taxon>
        <taxon>Actinomycetes</taxon>
        <taxon>Mycobacteriales</taxon>
        <taxon>Mycobacteriaceae</taxon>
        <taxon>Mycolicibacterium</taxon>
    </lineage>
</organism>
<keyword evidence="3" id="KW-1185">Reference proteome</keyword>
<gene>
    <name evidence="2" type="ORF">MMAGJ_29520</name>
</gene>
<accession>A0ABM7HSY1</accession>
<evidence type="ECO:0000313" key="2">
    <source>
        <dbReference type="EMBL" id="BBX33670.1"/>
    </source>
</evidence>
<evidence type="ECO:0000313" key="3">
    <source>
        <dbReference type="Proteomes" id="UP000465622"/>
    </source>
</evidence>
<protein>
    <recommendedName>
        <fullName evidence="4">C2H2-type domain-containing protein</fullName>
    </recommendedName>
</protein>
<name>A0ABM7HSY1_MYCME</name>
<evidence type="ECO:0008006" key="4">
    <source>
        <dbReference type="Google" id="ProtNLM"/>
    </source>
</evidence>
<dbReference type="Proteomes" id="UP000465622">
    <property type="component" value="Chromosome"/>
</dbReference>
<proteinExistence type="predicted"/>
<evidence type="ECO:0000256" key="1">
    <source>
        <dbReference type="SAM" id="MobiDB-lite"/>
    </source>
</evidence>
<feature type="region of interest" description="Disordered" evidence="1">
    <location>
        <begin position="67"/>
        <end position="86"/>
    </location>
</feature>